<dbReference type="PROSITE" id="PS01124">
    <property type="entry name" value="HTH_ARAC_FAMILY_2"/>
    <property type="match status" value="1"/>
</dbReference>
<evidence type="ECO:0000256" key="3">
    <source>
        <dbReference type="ARBA" id="ARBA00023163"/>
    </source>
</evidence>
<dbReference type="GO" id="GO:0043565">
    <property type="term" value="F:sequence-specific DNA binding"/>
    <property type="evidence" value="ECO:0007669"/>
    <property type="project" value="InterPro"/>
</dbReference>
<proteinExistence type="predicted"/>
<keyword evidence="1" id="KW-0805">Transcription regulation</keyword>
<dbReference type="Proteomes" id="UP001310022">
    <property type="component" value="Unassembled WGS sequence"/>
</dbReference>
<organism evidence="5 6">
    <name type="scientific">Persicobacter diffluens</name>
    <dbReference type="NCBI Taxonomy" id="981"/>
    <lineage>
        <taxon>Bacteria</taxon>
        <taxon>Pseudomonadati</taxon>
        <taxon>Bacteroidota</taxon>
        <taxon>Cytophagia</taxon>
        <taxon>Cytophagales</taxon>
        <taxon>Persicobacteraceae</taxon>
        <taxon>Persicobacter</taxon>
    </lineage>
</organism>
<evidence type="ECO:0000313" key="5">
    <source>
        <dbReference type="EMBL" id="GJM64454.1"/>
    </source>
</evidence>
<keyword evidence="2" id="KW-0238">DNA-binding</keyword>
<evidence type="ECO:0000313" key="6">
    <source>
        <dbReference type="Proteomes" id="UP001310022"/>
    </source>
</evidence>
<dbReference type="RefSeq" id="WP_338239519.1">
    <property type="nucleotide sequence ID" value="NZ_BQKE01000005.1"/>
</dbReference>
<dbReference type="EMBL" id="BQKE01000005">
    <property type="protein sequence ID" value="GJM64454.1"/>
    <property type="molecule type" value="Genomic_DNA"/>
</dbReference>
<dbReference type="AlphaFoldDB" id="A0AAN4W2A5"/>
<protein>
    <submittedName>
        <fullName evidence="5">AraC family transcriptional regulator</fullName>
    </submittedName>
</protein>
<dbReference type="InterPro" id="IPR020449">
    <property type="entry name" value="Tscrpt_reg_AraC-type_HTH"/>
</dbReference>
<dbReference type="InterPro" id="IPR014710">
    <property type="entry name" value="RmlC-like_jellyroll"/>
</dbReference>
<dbReference type="PRINTS" id="PR00032">
    <property type="entry name" value="HTHARAC"/>
</dbReference>
<dbReference type="Pfam" id="PF12833">
    <property type="entry name" value="HTH_18"/>
    <property type="match status" value="1"/>
</dbReference>
<dbReference type="PANTHER" id="PTHR43280:SF27">
    <property type="entry name" value="TRANSCRIPTIONAL REGULATOR MTLR"/>
    <property type="match status" value="1"/>
</dbReference>
<keyword evidence="6" id="KW-1185">Reference proteome</keyword>
<dbReference type="InterPro" id="IPR018060">
    <property type="entry name" value="HTH_AraC"/>
</dbReference>
<sequence length="294" mass="34198">MIFDKVPLAEHQPYMIRNFEIPYVDYPLHQHDAYELTFTQNSYGTRLIGNSIDPFHENDLALIGPNLPHQWQNDEAYINSKHEKILLTVVHFTANSLEPILEQPAGQKIKKLLVDSQKGIEFEAHIVDQIPVLLRKMKSVDTMEGYLAFLQLLHLLADEQHYRQLCTAAFISGNERNDHRVKTAYRYIHENFKTEIHLNDVADHLCMSASAFAHFFKKNTGFTFSSFINESRIAVACEMLQYGEQSISSICYEIGFQNLSYFNRVFKNIKGMSPQEFRQTFRKKYAPKAIRQND</sequence>
<evidence type="ECO:0000256" key="1">
    <source>
        <dbReference type="ARBA" id="ARBA00023015"/>
    </source>
</evidence>
<comment type="caution">
    <text evidence="5">The sequence shown here is derived from an EMBL/GenBank/DDBJ whole genome shotgun (WGS) entry which is preliminary data.</text>
</comment>
<dbReference type="SUPFAM" id="SSF46689">
    <property type="entry name" value="Homeodomain-like"/>
    <property type="match status" value="2"/>
</dbReference>
<dbReference type="PROSITE" id="PS00041">
    <property type="entry name" value="HTH_ARAC_FAMILY_1"/>
    <property type="match status" value="1"/>
</dbReference>
<keyword evidence="3" id="KW-0804">Transcription</keyword>
<name>A0AAN4W2A5_9BACT</name>
<dbReference type="InterPro" id="IPR018062">
    <property type="entry name" value="HTH_AraC-typ_CS"/>
</dbReference>
<dbReference type="InterPro" id="IPR009057">
    <property type="entry name" value="Homeodomain-like_sf"/>
</dbReference>
<evidence type="ECO:0000256" key="2">
    <source>
        <dbReference type="ARBA" id="ARBA00023125"/>
    </source>
</evidence>
<dbReference type="Gene3D" id="1.10.10.60">
    <property type="entry name" value="Homeodomain-like"/>
    <property type="match status" value="2"/>
</dbReference>
<gene>
    <name evidence="5" type="ORF">PEDI_50060</name>
</gene>
<dbReference type="PANTHER" id="PTHR43280">
    <property type="entry name" value="ARAC-FAMILY TRANSCRIPTIONAL REGULATOR"/>
    <property type="match status" value="1"/>
</dbReference>
<reference evidence="5 6" key="1">
    <citation type="submission" date="2021-12" db="EMBL/GenBank/DDBJ databases">
        <title>Genome sequencing of bacteria with rrn-lacking chromosome and rrn-plasmid.</title>
        <authorList>
            <person name="Anda M."/>
            <person name="Iwasaki W."/>
        </authorList>
    </citation>
    <scope>NUCLEOTIDE SEQUENCE [LARGE SCALE GENOMIC DNA]</scope>
    <source>
        <strain evidence="5 6">NBRC 15940</strain>
    </source>
</reference>
<dbReference type="GO" id="GO:0003700">
    <property type="term" value="F:DNA-binding transcription factor activity"/>
    <property type="evidence" value="ECO:0007669"/>
    <property type="project" value="InterPro"/>
</dbReference>
<dbReference type="Gene3D" id="2.60.120.10">
    <property type="entry name" value="Jelly Rolls"/>
    <property type="match status" value="1"/>
</dbReference>
<feature type="domain" description="HTH araC/xylS-type" evidence="4">
    <location>
        <begin position="182"/>
        <end position="280"/>
    </location>
</feature>
<dbReference type="SMART" id="SM00342">
    <property type="entry name" value="HTH_ARAC"/>
    <property type="match status" value="1"/>
</dbReference>
<evidence type="ECO:0000259" key="4">
    <source>
        <dbReference type="PROSITE" id="PS01124"/>
    </source>
</evidence>
<accession>A0AAN4W2A5</accession>